<name>A0ABW5LTA4_9FLAO</name>
<reference evidence="3" key="1">
    <citation type="journal article" date="2019" name="Int. J. Syst. Evol. Microbiol.">
        <title>The Global Catalogue of Microorganisms (GCM) 10K type strain sequencing project: providing services to taxonomists for standard genome sequencing and annotation.</title>
        <authorList>
            <consortium name="The Broad Institute Genomics Platform"/>
            <consortium name="The Broad Institute Genome Sequencing Center for Infectious Disease"/>
            <person name="Wu L."/>
            <person name="Ma J."/>
        </authorList>
    </citation>
    <scope>NUCLEOTIDE SEQUENCE [LARGE SCALE GENOMIC DNA]</scope>
    <source>
        <strain evidence="3">KCTC 52127</strain>
    </source>
</reference>
<feature type="signal peptide" evidence="1">
    <location>
        <begin position="1"/>
        <end position="22"/>
    </location>
</feature>
<sequence>MRTVIRKSIIVALMLGTLNSYATGTTIVNNKSEISASLVNVKKGQHIYIKNAEGKVLHEEVIEKTGSLDKGFNFQSLQNGYYTLEINKDFQIEVRPFTVISGQATFYTKEEKTIFKPVVRTEGNKVMVSKLDFEAAPLQVTLYFDGEVILRETLKGEKVLKRVYNLRKDIKGKYKMVMKANDRIYINEFSL</sequence>
<protein>
    <submittedName>
        <fullName evidence="2">Uncharacterized protein</fullName>
    </submittedName>
</protein>
<organism evidence="2 3">
    <name type="scientific">Pseudotenacibaculum haliotis</name>
    <dbReference type="NCBI Taxonomy" id="1862138"/>
    <lineage>
        <taxon>Bacteria</taxon>
        <taxon>Pseudomonadati</taxon>
        <taxon>Bacteroidota</taxon>
        <taxon>Flavobacteriia</taxon>
        <taxon>Flavobacteriales</taxon>
        <taxon>Flavobacteriaceae</taxon>
        <taxon>Pseudotenacibaculum</taxon>
    </lineage>
</organism>
<evidence type="ECO:0000256" key="1">
    <source>
        <dbReference type="SAM" id="SignalP"/>
    </source>
</evidence>
<gene>
    <name evidence="2" type="ORF">ACFSRZ_07095</name>
</gene>
<dbReference type="Proteomes" id="UP001597508">
    <property type="component" value="Unassembled WGS sequence"/>
</dbReference>
<proteinExistence type="predicted"/>
<keyword evidence="3" id="KW-1185">Reference proteome</keyword>
<accession>A0ABW5LTA4</accession>
<keyword evidence="1" id="KW-0732">Signal</keyword>
<evidence type="ECO:0000313" key="3">
    <source>
        <dbReference type="Proteomes" id="UP001597508"/>
    </source>
</evidence>
<feature type="chain" id="PRO_5046519574" evidence="1">
    <location>
        <begin position="23"/>
        <end position="191"/>
    </location>
</feature>
<dbReference type="EMBL" id="JBHULH010000003">
    <property type="protein sequence ID" value="MFD2567134.1"/>
    <property type="molecule type" value="Genomic_DNA"/>
</dbReference>
<evidence type="ECO:0000313" key="2">
    <source>
        <dbReference type="EMBL" id="MFD2567134.1"/>
    </source>
</evidence>
<comment type="caution">
    <text evidence="2">The sequence shown here is derived from an EMBL/GenBank/DDBJ whole genome shotgun (WGS) entry which is preliminary data.</text>
</comment>
<dbReference type="RefSeq" id="WP_379665843.1">
    <property type="nucleotide sequence ID" value="NZ_JBHULH010000003.1"/>
</dbReference>